<sequence length="31" mass="3596">MQQVDQCRSRCISSVQQDRHQDLLALQGKSH</sequence>
<name>A0A0A8Z3Y0_ARUDO</name>
<dbReference type="AlphaFoldDB" id="A0A0A8Z3Y0"/>
<evidence type="ECO:0000313" key="1">
    <source>
        <dbReference type="EMBL" id="JAD29547.1"/>
    </source>
</evidence>
<proteinExistence type="predicted"/>
<organism evidence="1">
    <name type="scientific">Arundo donax</name>
    <name type="common">Giant reed</name>
    <name type="synonym">Donax arundinaceus</name>
    <dbReference type="NCBI Taxonomy" id="35708"/>
    <lineage>
        <taxon>Eukaryota</taxon>
        <taxon>Viridiplantae</taxon>
        <taxon>Streptophyta</taxon>
        <taxon>Embryophyta</taxon>
        <taxon>Tracheophyta</taxon>
        <taxon>Spermatophyta</taxon>
        <taxon>Magnoliopsida</taxon>
        <taxon>Liliopsida</taxon>
        <taxon>Poales</taxon>
        <taxon>Poaceae</taxon>
        <taxon>PACMAD clade</taxon>
        <taxon>Arundinoideae</taxon>
        <taxon>Arundineae</taxon>
        <taxon>Arundo</taxon>
    </lineage>
</organism>
<accession>A0A0A8Z3Y0</accession>
<protein>
    <submittedName>
        <fullName evidence="1">Uncharacterized protein</fullName>
    </submittedName>
</protein>
<dbReference type="EMBL" id="GBRH01268348">
    <property type="protein sequence ID" value="JAD29547.1"/>
    <property type="molecule type" value="Transcribed_RNA"/>
</dbReference>
<reference evidence="1" key="2">
    <citation type="journal article" date="2015" name="Data Brief">
        <title>Shoot transcriptome of the giant reed, Arundo donax.</title>
        <authorList>
            <person name="Barrero R.A."/>
            <person name="Guerrero F.D."/>
            <person name="Moolhuijzen P."/>
            <person name="Goolsby J.A."/>
            <person name="Tidwell J."/>
            <person name="Bellgard S.E."/>
            <person name="Bellgard M.I."/>
        </authorList>
    </citation>
    <scope>NUCLEOTIDE SEQUENCE</scope>
    <source>
        <tissue evidence="1">Shoot tissue taken approximately 20 cm above the soil surface</tissue>
    </source>
</reference>
<reference evidence="1" key="1">
    <citation type="submission" date="2014-09" db="EMBL/GenBank/DDBJ databases">
        <authorList>
            <person name="Magalhaes I.L.F."/>
            <person name="Oliveira U."/>
            <person name="Santos F.R."/>
            <person name="Vidigal T.H.D.A."/>
            <person name="Brescovit A.D."/>
            <person name="Santos A.J."/>
        </authorList>
    </citation>
    <scope>NUCLEOTIDE SEQUENCE</scope>
    <source>
        <tissue evidence="1">Shoot tissue taken approximately 20 cm above the soil surface</tissue>
    </source>
</reference>